<organism evidence="2 3">
    <name type="scientific">Polymorphobacter multimanifer</name>
    <dbReference type="NCBI Taxonomy" id="1070431"/>
    <lineage>
        <taxon>Bacteria</taxon>
        <taxon>Pseudomonadati</taxon>
        <taxon>Pseudomonadota</taxon>
        <taxon>Alphaproteobacteria</taxon>
        <taxon>Sphingomonadales</taxon>
        <taxon>Sphingosinicellaceae</taxon>
        <taxon>Polymorphobacter</taxon>
    </lineage>
</organism>
<evidence type="ECO:0000313" key="3">
    <source>
        <dbReference type="Proteomes" id="UP000538147"/>
    </source>
</evidence>
<dbReference type="Proteomes" id="UP000538147">
    <property type="component" value="Unassembled WGS sequence"/>
</dbReference>
<accession>A0A841L4S2</accession>
<gene>
    <name evidence="2" type="ORF">FHS79_000618</name>
</gene>
<evidence type="ECO:0000256" key="1">
    <source>
        <dbReference type="SAM" id="MobiDB-lite"/>
    </source>
</evidence>
<keyword evidence="3" id="KW-1185">Reference proteome</keyword>
<dbReference type="EMBL" id="JACIIV010000004">
    <property type="protein sequence ID" value="MBB6226461.1"/>
    <property type="molecule type" value="Genomic_DNA"/>
</dbReference>
<dbReference type="RefSeq" id="WP_184195222.1">
    <property type="nucleotide sequence ID" value="NZ_JACIIV010000004.1"/>
</dbReference>
<name>A0A841L4S2_9SPHN</name>
<proteinExistence type="predicted"/>
<evidence type="ECO:0000313" key="2">
    <source>
        <dbReference type="EMBL" id="MBB6226461.1"/>
    </source>
</evidence>
<feature type="region of interest" description="Disordered" evidence="1">
    <location>
        <begin position="153"/>
        <end position="196"/>
    </location>
</feature>
<comment type="caution">
    <text evidence="2">The sequence shown here is derived from an EMBL/GenBank/DDBJ whole genome shotgun (WGS) entry which is preliminary data.</text>
</comment>
<protein>
    <submittedName>
        <fullName evidence="2">Uncharacterized protein</fullName>
    </submittedName>
</protein>
<reference evidence="2 3" key="1">
    <citation type="submission" date="2020-08" db="EMBL/GenBank/DDBJ databases">
        <title>Genomic Encyclopedia of Type Strains, Phase IV (KMG-IV): sequencing the most valuable type-strain genomes for metagenomic binning, comparative biology and taxonomic classification.</title>
        <authorList>
            <person name="Goeker M."/>
        </authorList>
    </citation>
    <scope>NUCLEOTIDE SEQUENCE [LARGE SCALE GENOMIC DNA]</scope>
    <source>
        <strain evidence="2 3">DSM 102189</strain>
    </source>
</reference>
<sequence length="291" mass="31537">MRQADVARDGRDIGLTRIVVDGRSAIQYDTVINRNLDIWAAVSVDRLLDRRQYHTIYIGSEDTDLQFPREFGTRRYKLTIPYTDPQSPMVVNQGNSPIALCNARLSALSGAARQAFLQRGATIPVPRAYRIRAGILGGGNEQVEAPVTAHVECRALGRPRPRTETSTAGAPSRPGQRREPPAPTATPDRPMRANSRAADFDIRIRRVDRDGPGGATRLWLYNAGPDTAPACTVTARAGSAASWQTVATTDVAARQTLELDAPMPTGANLNFIVACIGEPESKLENNTAALP</sequence>
<dbReference type="AlphaFoldDB" id="A0A841L4S2"/>